<comment type="caution">
    <text evidence="7">The sequence shown here is derived from an EMBL/GenBank/DDBJ whole genome shotgun (WGS) entry which is preliminary data.</text>
</comment>
<dbReference type="InterPro" id="IPR036388">
    <property type="entry name" value="WH-like_DNA-bd_sf"/>
</dbReference>
<dbReference type="SUPFAM" id="SSF46785">
    <property type="entry name" value="Winged helix' DNA-binding domain"/>
    <property type="match status" value="1"/>
</dbReference>
<keyword evidence="8" id="KW-1185">Reference proteome</keyword>
<dbReference type="PROSITE" id="PS50931">
    <property type="entry name" value="HTH_LYSR"/>
    <property type="match status" value="1"/>
</dbReference>
<proteinExistence type="inferred from homology"/>
<dbReference type="PANTHER" id="PTHR30126:SF40">
    <property type="entry name" value="HTH-TYPE TRANSCRIPTIONAL REGULATOR GLTR"/>
    <property type="match status" value="1"/>
</dbReference>
<dbReference type="PRINTS" id="PR00039">
    <property type="entry name" value="HTHLYSR"/>
</dbReference>
<dbReference type="GO" id="GO:0000976">
    <property type="term" value="F:transcription cis-regulatory region binding"/>
    <property type="evidence" value="ECO:0007669"/>
    <property type="project" value="TreeGrafter"/>
</dbReference>
<dbReference type="InterPro" id="IPR000847">
    <property type="entry name" value="LysR_HTH_N"/>
</dbReference>
<evidence type="ECO:0000313" key="6">
    <source>
        <dbReference type="EMBL" id="NOH73440.1"/>
    </source>
</evidence>
<keyword evidence="3" id="KW-0238">DNA-binding</keyword>
<protein>
    <submittedName>
        <fullName evidence="7">LysR family transcriptional regulator</fullName>
    </submittedName>
</protein>
<dbReference type="EMBL" id="RSFA01000207">
    <property type="protein sequence ID" value="RSD27278.1"/>
    <property type="molecule type" value="Genomic_DNA"/>
</dbReference>
<dbReference type="Proteomes" id="UP000565719">
    <property type="component" value="Unassembled WGS sequence"/>
</dbReference>
<evidence type="ECO:0000313" key="7">
    <source>
        <dbReference type="EMBL" id="RSD27278.1"/>
    </source>
</evidence>
<accession>A0A3R9DTX9</accession>
<feature type="domain" description="HTH lysR-type" evidence="5">
    <location>
        <begin position="8"/>
        <end position="64"/>
    </location>
</feature>
<dbReference type="RefSeq" id="WP_125323474.1">
    <property type="nucleotide sequence ID" value="NZ_AP024889.1"/>
</dbReference>
<reference evidence="7 8" key="1">
    <citation type="submission" date="2018-12" db="EMBL/GenBank/DDBJ databases">
        <title>Genomic taxonomy of the Vibrionaceae family.</title>
        <authorList>
            <person name="Gomez-Gil B."/>
            <person name="Enciso-Ibarra K."/>
        </authorList>
    </citation>
    <scope>NUCLEOTIDE SEQUENCE [LARGE SCALE GENOMIC DNA]</scope>
    <source>
        <strain evidence="7 8">CAIM 594</strain>
    </source>
</reference>
<evidence type="ECO:0000256" key="1">
    <source>
        <dbReference type="ARBA" id="ARBA00009437"/>
    </source>
</evidence>
<dbReference type="OrthoDB" id="5723059at2"/>
<evidence type="ECO:0000313" key="9">
    <source>
        <dbReference type="Proteomes" id="UP000565719"/>
    </source>
</evidence>
<dbReference type="Gene3D" id="1.10.10.10">
    <property type="entry name" value="Winged helix-like DNA-binding domain superfamily/Winged helix DNA-binding domain"/>
    <property type="match status" value="1"/>
</dbReference>
<comment type="similarity">
    <text evidence="1">Belongs to the LysR transcriptional regulatory family.</text>
</comment>
<dbReference type="Pfam" id="PF00126">
    <property type="entry name" value="HTH_1"/>
    <property type="match status" value="1"/>
</dbReference>
<evidence type="ECO:0000259" key="5">
    <source>
        <dbReference type="PROSITE" id="PS50931"/>
    </source>
</evidence>
<evidence type="ECO:0000256" key="3">
    <source>
        <dbReference type="ARBA" id="ARBA00023125"/>
    </source>
</evidence>
<dbReference type="EMBL" id="VTXC01000107">
    <property type="protein sequence ID" value="NOH73440.1"/>
    <property type="molecule type" value="Genomic_DNA"/>
</dbReference>
<keyword evidence="4" id="KW-0804">Transcription</keyword>
<dbReference type="AlphaFoldDB" id="A0A3R9DTX9"/>
<dbReference type="GO" id="GO:0003700">
    <property type="term" value="F:DNA-binding transcription factor activity"/>
    <property type="evidence" value="ECO:0007669"/>
    <property type="project" value="InterPro"/>
</dbReference>
<dbReference type="Proteomes" id="UP000269041">
    <property type="component" value="Unassembled WGS sequence"/>
</dbReference>
<evidence type="ECO:0000256" key="2">
    <source>
        <dbReference type="ARBA" id="ARBA00023015"/>
    </source>
</evidence>
<gene>
    <name evidence="7" type="ORF">EJA03_19935</name>
    <name evidence="6" type="ORF">F0225_19200</name>
</gene>
<organism evidence="7 8">
    <name type="scientific">Vibrio pectenicida</name>
    <dbReference type="NCBI Taxonomy" id="62763"/>
    <lineage>
        <taxon>Bacteria</taxon>
        <taxon>Pseudomonadati</taxon>
        <taxon>Pseudomonadota</taxon>
        <taxon>Gammaproteobacteria</taxon>
        <taxon>Vibrionales</taxon>
        <taxon>Vibrionaceae</taxon>
        <taxon>Vibrio</taxon>
    </lineage>
</organism>
<evidence type="ECO:0000313" key="8">
    <source>
        <dbReference type="Proteomes" id="UP000269041"/>
    </source>
</evidence>
<dbReference type="InterPro" id="IPR036390">
    <property type="entry name" value="WH_DNA-bd_sf"/>
</dbReference>
<evidence type="ECO:0000256" key="4">
    <source>
        <dbReference type="ARBA" id="ARBA00023163"/>
    </source>
</evidence>
<sequence>MRRSKCFIDSKYLLTLTEVAKYRSVTAASESLFMTQPAVSQHIKKIENTVGVEVFDRKGGFDLTQHGRVVFEHAKKTLSMNEDLFEQLKNVNLGSRLNIAIEDIFCPRVIEFVVNKFKELNYRELSFTSFSLENNPPLKDYDMIFTTKRLPKSKGTSHHLDTASYVIVRHNTNYKTPARVVFSNTLTKSYVRNVLREHDISQDDIVYWHMTSSSTLMKNELEVPRTIVVCPDWSVASSSYVKTPFSQLVNMYVWSCDDAATKFKTFDISTNIKKFINEAY</sequence>
<reference evidence="6 9" key="2">
    <citation type="submission" date="2019-09" db="EMBL/GenBank/DDBJ databases">
        <title>Draft genome sequencing and comparative genomics of hatchery-associated Vibrios.</title>
        <authorList>
            <person name="Kehlet-Delgado H."/>
            <person name="Mueller R.S."/>
        </authorList>
    </citation>
    <scope>NUCLEOTIDE SEQUENCE [LARGE SCALE GENOMIC DNA]</scope>
    <source>
        <strain evidence="6 9">99-46-Y</strain>
    </source>
</reference>
<keyword evidence="2" id="KW-0805">Transcription regulation</keyword>
<dbReference type="PANTHER" id="PTHR30126">
    <property type="entry name" value="HTH-TYPE TRANSCRIPTIONAL REGULATOR"/>
    <property type="match status" value="1"/>
</dbReference>
<name>A0A3R9DTX9_9VIBR</name>